<keyword evidence="3" id="KW-1185">Reference proteome</keyword>
<evidence type="ECO:0000313" key="3">
    <source>
        <dbReference type="Proteomes" id="UP001321486"/>
    </source>
</evidence>
<dbReference type="EMBL" id="AP027732">
    <property type="protein sequence ID" value="BDZ48764.1"/>
    <property type="molecule type" value="Genomic_DNA"/>
</dbReference>
<evidence type="ECO:0000256" key="1">
    <source>
        <dbReference type="SAM" id="MobiDB-lite"/>
    </source>
</evidence>
<protein>
    <submittedName>
        <fullName evidence="2">Uncharacterized protein</fullName>
    </submittedName>
</protein>
<dbReference type="Proteomes" id="UP001321486">
    <property type="component" value="Chromosome"/>
</dbReference>
<dbReference type="RefSeq" id="WP_286345686.1">
    <property type="nucleotide sequence ID" value="NZ_AP027732.1"/>
</dbReference>
<feature type="region of interest" description="Disordered" evidence="1">
    <location>
        <begin position="29"/>
        <end position="56"/>
    </location>
</feature>
<gene>
    <name evidence="2" type="ORF">GCM10025867_10050</name>
</gene>
<proteinExistence type="predicted"/>
<accession>A0ABM8GK48</accession>
<reference evidence="3" key="1">
    <citation type="journal article" date="2019" name="Int. J. Syst. Evol. Microbiol.">
        <title>The Global Catalogue of Microorganisms (GCM) 10K type strain sequencing project: providing services to taxonomists for standard genome sequencing and annotation.</title>
        <authorList>
            <consortium name="The Broad Institute Genomics Platform"/>
            <consortium name="The Broad Institute Genome Sequencing Center for Infectious Disease"/>
            <person name="Wu L."/>
            <person name="Ma J."/>
        </authorList>
    </citation>
    <scope>NUCLEOTIDE SEQUENCE [LARGE SCALE GENOMIC DNA]</scope>
    <source>
        <strain evidence="3">NBRC 108728</strain>
    </source>
</reference>
<feature type="compositionally biased region" description="Polar residues" evidence="1">
    <location>
        <begin position="29"/>
        <end position="38"/>
    </location>
</feature>
<evidence type="ECO:0000313" key="2">
    <source>
        <dbReference type="EMBL" id="BDZ48764.1"/>
    </source>
</evidence>
<organism evidence="2 3">
    <name type="scientific">Frondihabitans sucicola</name>
    <dbReference type="NCBI Taxonomy" id="1268041"/>
    <lineage>
        <taxon>Bacteria</taxon>
        <taxon>Bacillati</taxon>
        <taxon>Actinomycetota</taxon>
        <taxon>Actinomycetes</taxon>
        <taxon>Micrococcales</taxon>
        <taxon>Microbacteriaceae</taxon>
        <taxon>Frondihabitans</taxon>
    </lineage>
</organism>
<name>A0ABM8GK48_9MICO</name>
<sequence>MTISPIFDQLTNRRRSTFRPVDRSSTPVFASISESASPTARGAQPLGAQPQTTPPVTVHDLTADERELVAEMGGTVARLILRMLDDDTTKTRRWPFHAVK</sequence>